<reference evidence="1" key="1">
    <citation type="submission" date="2022-04" db="EMBL/GenBank/DDBJ databases">
        <title>Genome of the entomopathogenic fungus Entomophthora muscae.</title>
        <authorList>
            <person name="Elya C."/>
            <person name="Lovett B.R."/>
            <person name="Lee E."/>
            <person name="Macias A.M."/>
            <person name="Hajek A.E."/>
            <person name="De Bivort B.L."/>
            <person name="Kasson M.T."/>
            <person name="De Fine Licht H.H."/>
            <person name="Stajich J.E."/>
        </authorList>
    </citation>
    <scope>NUCLEOTIDE SEQUENCE</scope>
    <source>
        <strain evidence="1">Berkeley</strain>
    </source>
</reference>
<dbReference type="EMBL" id="QTSX02007366">
    <property type="protein sequence ID" value="KAJ9048588.1"/>
    <property type="molecule type" value="Genomic_DNA"/>
</dbReference>
<protein>
    <submittedName>
        <fullName evidence="1">Uncharacterized protein</fullName>
    </submittedName>
</protein>
<accession>A0ACC2RET1</accession>
<proteinExistence type="predicted"/>
<keyword evidence="2" id="KW-1185">Reference proteome</keyword>
<name>A0ACC2RET1_9FUNG</name>
<comment type="caution">
    <text evidence="1">The sequence shown here is derived from an EMBL/GenBank/DDBJ whole genome shotgun (WGS) entry which is preliminary data.</text>
</comment>
<organism evidence="1 2">
    <name type="scientific">Entomophthora muscae</name>
    <dbReference type="NCBI Taxonomy" id="34485"/>
    <lineage>
        <taxon>Eukaryota</taxon>
        <taxon>Fungi</taxon>
        <taxon>Fungi incertae sedis</taxon>
        <taxon>Zoopagomycota</taxon>
        <taxon>Entomophthoromycotina</taxon>
        <taxon>Entomophthoromycetes</taxon>
        <taxon>Entomophthorales</taxon>
        <taxon>Entomophthoraceae</taxon>
        <taxon>Entomophthora</taxon>
    </lineage>
</organism>
<evidence type="ECO:0000313" key="1">
    <source>
        <dbReference type="EMBL" id="KAJ9048588.1"/>
    </source>
</evidence>
<evidence type="ECO:0000313" key="2">
    <source>
        <dbReference type="Proteomes" id="UP001165960"/>
    </source>
</evidence>
<gene>
    <name evidence="1" type="ORF">DSO57_1033559</name>
</gene>
<sequence>MAIMFAMRKDIDYELDIVVKDNPTLYRLQWFTQPHRAKNLEITNCPMTYLSSGVTHAENVNLDIPAAHSVWINKLEEVSGSIKAITAGEVLMLKSLKKVGSNLTLSHGYTFRLNADITVVGCARLAYPEDKESDCLTNEALIARGNHTFTDETGMPIRPLFY</sequence>
<dbReference type="Proteomes" id="UP001165960">
    <property type="component" value="Unassembled WGS sequence"/>
</dbReference>